<gene>
    <name evidence="1" type="ORF">VSS37_00035</name>
</gene>
<protein>
    <submittedName>
        <fullName evidence="1">Uncharacterized protein</fullName>
    </submittedName>
</protein>
<dbReference type="EMBL" id="JAYMYJ010000001">
    <property type="protein sequence ID" value="MEB4589357.1"/>
    <property type="molecule type" value="Genomic_DNA"/>
</dbReference>
<organism evidence="1 2">
    <name type="scientific">Candidatus Thiothrix phosphatis</name>
    <dbReference type="NCBI Taxonomy" id="3112415"/>
    <lineage>
        <taxon>Bacteria</taxon>
        <taxon>Pseudomonadati</taxon>
        <taxon>Pseudomonadota</taxon>
        <taxon>Gammaproteobacteria</taxon>
        <taxon>Thiotrichales</taxon>
        <taxon>Thiotrichaceae</taxon>
        <taxon>Thiothrix</taxon>
    </lineage>
</organism>
<name>A0ABU6CTE9_9GAMM</name>
<proteinExistence type="predicted"/>
<sequence length="67" mass="7359">MAGKVKTIEVYYWTPSDWTTDKSEADLQAELDEIGYSTATVPADVTHTEISALIRGLRAGRITANET</sequence>
<reference evidence="1 2" key="2">
    <citation type="submission" date="2024-01" db="EMBL/GenBank/DDBJ databases">
        <authorList>
            <person name="Xie X."/>
        </authorList>
    </citation>
    <scope>NUCLEOTIDE SEQUENCE [LARGE SCALE GENOMIC DNA]</scope>
    <source>
        <strain evidence="1">SCUT-1</strain>
    </source>
</reference>
<keyword evidence="2" id="KW-1185">Reference proteome</keyword>
<dbReference type="RefSeq" id="WP_324692550.1">
    <property type="nucleotide sequence ID" value="NZ_JAYMYJ010000001.1"/>
</dbReference>
<reference evidence="2" key="1">
    <citation type="submission" date="2023-07" db="EMBL/GenBank/DDBJ databases">
        <title>The carbon used by Thiothrix.</title>
        <authorList>
            <person name="Chen L."/>
        </authorList>
    </citation>
    <scope>NUCLEOTIDE SEQUENCE [LARGE SCALE GENOMIC DNA]</scope>
</reference>
<evidence type="ECO:0000313" key="2">
    <source>
        <dbReference type="Proteomes" id="UP001308005"/>
    </source>
</evidence>
<accession>A0ABU6CTE9</accession>
<comment type="caution">
    <text evidence="1">The sequence shown here is derived from an EMBL/GenBank/DDBJ whole genome shotgun (WGS) entry which is preliminary data.</text>
</comment>
<dbReference type="Proteomes" id="UP001308005">
    <property type="component" value="Unassembled WGS sequence"/>
</dbReference>
<evidence type="ECO:0000313" key="1">
    <source>
        <dbReference type="EMBL" id="MEB4589357.1"/>
    </source>
</evidence>